<dbReference type="RefSeq" id="WP_127017254.1">
    <property type="nucleotide sequence ID" value="NZ_CP016379.1"/>
</dbReference>
<protein>
    <recommendedName>
        <fullName evidence="4">Flagellar biosynthesis protein FlgN</fullName>
    </recommendedName>
</protein>
<dbReference type="KEGG" id="aft:BBF96_11185"/>
<evidence type="ECO:0008006" key="4">
    <source>
        <dbReference type="Google" id="ProtNLM"/>
    </source>
</evidence>
<dbReference type="Gene3D" id="1.20.58.300">
    <property type="entry name" value="FlgN-like"/>
    <property type="match status" value="1"/>
</dbReference>
<dbReference type="InterPro" id="IPR036679">
    <property type="entry name" value="FlgN-like_sf"/>
</dbReference>
<proteinExistence type="predicted"/>
<keyword evidence="3" id="KW-1185">Reference proteome</keyword>
<dbReference type="AlphaFoldDB" id="A0A3Q9HT73"/>
<dbReference type="OrthoDB" id="2112181at2"/>
<name>A0A3Q9HT73_9FIRM</name>
<reference evidence="2 3" key="1">
    <citation type="submission" date="2016-07" db="EMBL/GenBank/DDBJ databases">
        <title>Genome and transcriptome analysis of iron-reducing fermentative bacteria Anoxybacter fermentans.</title>
        <authorList>
            <person name="Zeng X."/>
            <person name="Shao Z."/>
        </authorList>
    </citation>
    <scope>NUCLEOTIDE SEQUENCE [LARGE SCALE GENOMIC DNA]</scope>
    <source>
        <strain evidence="2 3">DY22613</strain>
    </source>
</reference>
<gene>
    <name evidence="2" type="ORF">BBF96_11185</name>
</gene>
<keyword evidence="1" id="KW-1005">Bacterial flagellum biogenesis</keyword>
<evidence type="ECO:0000313" key="2">
    <source>
        <dbReference type="EMBL" id="AZR73903.1"/>
    </source>
</evidence>
<evidence type="ECO:0000256" key="1">
    <source>
        <dbReference type="ARBA" id="ARBA00022795"/>
    </source>
</evidence>
<dbReference type="GO" id="GO:0044780">
    <property type="term" value="P:bacterial-type flagellum assembly"/>
    <property type="evidence" value="ECO:0007669"/>
    <property type="project" value="InterPro"/>
</dbReference>
<dbReference type="Pfam" id="PF05130">
    <property type="entry name" value="FlgN"/>
    <property type="match status" value="1"/>
</dbReference>
<organism evidence="2 3">
    <name type="scientific">Anoxybacter fermentans</name>
    <dbReference type="NCBI Taxonomy" id="1323375"/>
    <lineage>
        <taxon>Bacteria</taxon>
        <taxon>Bacillati</taxon>
        <taxon>Bacillota</taxon>
        <taxon>Clostridia</taxon>
        <taxon>Halanaerobiales</taxon>
        <taxon>Anoxybacter</taxon>
    </lineage>
</organism>
<dbReference type="InterPro" id="IPR007809">
    <property type="entry name" value="FlgN-like"/>
</dbReference>
<dbReference type="Proteomes" id="UP000267250">
    <property type="component" value="Chromosome"/>
</dbReference>
<dbReference type="EMBL" id="CP016379">
    <property type="protein sequence ID" value="AZR73903.1"/>
    <property type="molecule type" value="Genomic_DNA"/>
</dbReference>
<accession>A0A3Q9HT73</accession>
<sequence length="164" mass="19093">MDYLNELIRVLNEEKKLYTKLTDLAHDKQQVIIANDVEKLADYLREEQDLIDKIEGIEKKRRQVVIGLCSELDIPDKELSFSKLRDFLDEGSRIKLDQLRTSLLKILEELHQTNETNRVLIEEALKINDFTIRILTQAVSPSSSTYTRAGVEENKSQHLIDKRV</sequence>
<dbReference type="SUPFAM" id="SSF140566">
    <property type="entry name" value="FlgN-like"/>
    <property type="match status" value="1"/>
</dbReference>
<evidence type="ECO:0000313" key="3">
    <source>
        <dbReference type="Proteomes" id="UP000267250"/>
    </source>
</evidence>